<dbReference type="EMBL" id="AFNT02000015">
    <property type="protein sequence ID" value="ERJ06458.1"/>
    <property type="molecule type" value="Genomic_DNA"/>
</dbReference>
<gene>
    <name evidence="1" type="ORF">HLRTI_001537</name>
</gene>
<accession>U2E2D7</accession>
<dbReference type="AlphaFoldDB" id="U2E2D7"/>
<reference evidence="1 2" key="1">
    <citation type="journal article" date="2011" name="J. Bacteriol.">
        <title>Genome sequence of Halorhabdus tiamatea, the first archaeon isolated from a deep-sea anoxic brine lake.</title>
        <authorList>
            <person name="Antunes A."/>
            <person name="Alam I."/>
            <person name="Bajic V.B."/>
            <person name="Stingl U."/>
        </authorList>
    </citation>
    <scope>NUCLEOTIDE SEQUENCE [LARGE SCALE GENOMIC DNA]</scope>
    <source>
        <strain evidence="1 2">SARL4B</strain>
    </source>
</reference>
<protein>
    <submittedName>
        <fullName evidence="1">Uncharacterized protein</fullName>
    </submittedName>
</protein>
<dbReference type="Proteomes" id="UP000003861">
    <property type="component" value="Unassembled WGS sequence"/>
</dbReference>
<reference evidence="1 2" key="2">
    <citation type="journal article" date="2013" name="PLoS ONE">
        <title>INDIGO - INtegrated Data Warehouse of MIcrobial GenOmes with Examples from the Red Sea Extremophiles.</title>
        <authorList>
            <person name="Alam I."/>
            <person name="Antunes A."/>
            <person name="Kamau A.A."/>
            <person name="Ba Alawi W."/>
            <person name="Kalkatawi M."/>
            <person name="Stingl U."/>
            <person name="Bajic V.B."/>
        </authorList>
    </citation>
    <scope>NUCLEOTIDE SEQUENCE [LARGE SCALE GENOMIC DNA]</scope>
    <source>
        <strain evidence="1 2">SARL4B</strain>
    </source>
</reference>
<feature type="non-terminal residue" evidence="1">
    <location>
        <position position="47"/>
    </location>
</feature>
<comment type="caution">
    <text evidence="1">The sequence shown here is derived from an EMBL/GenBank/DDBJ whole genome shotgun (WGS) entry which is preliminary data.</text>
</comment>
<sequence>MATDEAAVPDGRCGFTLQPEDVGAEDDYNALSAWYEYIGRVAKRSRV</sequence>
<organism evidence="1 2">
    <name type="scientific">Halorhabdus tiamatea SARL4B</name>
    <dbReference type="NCBI Taxonomy" id="1033806"/>
    <lineage>
        <taxon>Archaea</taxon>
        <taxon>Methanobacteriati</taxon>
        <taxon>Methanobacteriota</taxon>
        <taxon>Stenosarchaea group</taxon>
        <taxon>Halobacteria</taxon>
        <taxon>Halobacteriales</taxon>
        <taxon>Haloarculaceae</taxon>
        <taxon>Halorhabdus</taxon>
    </lineage>
</organism>
<proteinExistence type="predicted"/>
<evidence type="ECO:0000313" key="2">
    <source>
        <dbReference type="Proteomes" id="UP000003861"/>
    </source>
</evidence>
<name>U2E2D7_9EURY</name>
<evidence type="ECO:0000313" key="1">
    <source>
        <dbReference type="EMBL" id="ERJ06458.1"/>
    </source>
</evidence>